<name>A0A6I5L171_9FLAO</name>
<feature type="transmembrane region" description="Helical" evidence="1">
    <location>
        <begin position="108"/>
        <end position="129"/>
    </location>
</feature>
<evidence type="ECO:0000313" key="2">
    <source>
        <dbReference type="EMBL" id="NDV42780.1"/>
    </source>
</evidence>
<dbReference type="Proteomes" id="UP000468707">
    <property type="component" value="Unassembled WGS sequence"/>
</dbReference>
<feature type="transmembrane region" description="Helical" evidence="1">
    <location>
        <begin position="12"/>
        <end position="33"/>
    </location>
</feature>
<accession>A0A6I5L171</accession>
<evidence type="ECO:0000256" key="1">
    <source>
        <dbReference type="SAM" id="Phobius"/>
    </source>
</evidence>
<dbReference type="InterPro" id="IPR018750">
    <property type="entry name" value="DUF2306_membrane"/>
</dbReference>
<feature type="transmembrane region" description="Helical" evidence="1">
    <location>
        <begin position="45"/>
        <end position="68"/>
    </location>
</feature>
<evidence type="ECO:0000313" key="3">
    <source>
        <dbReference type="Proteomes" id="UP000468707"/>
    </source>
</evidence>
<dbReference type="AlphaFoldDB" id="A0A6I5L171"/>
<keyword evidence="1" id="KW-1133">Transmembrane helix</keyword>
<dbReference type="EMBL" id="JAAAMI010000002">
    <property type="protein sequence ID" value="NDV42780.1"/>
    <property type="molecule type" value="Genomic_DNA"/>
</dbReference>
<reference evidence="2 3" key="1">
    <citation type="submission" date="2020-01" db="EMBL/GenBank/DDBJ databases">
        <title>Muricauda sediminis sp.nov. 40Bstr401.</title>
        <authorList>
            <person name="Xue Z."/>
            <person name="Zhu S."/>
            <person name="Ren N."/>
            <person name="Chen T."/>
            <person name="Chen X."/>
            <person name="Chen J."/>
            <person name="Yang J."/>
        </authorList>
    </citation>
    <scope>NUCLEOTIDE SEQUENCE [LARGE SCALE GENOMIC DNA]</scope>
    <source>
        <strain evidence="2 3">40Bstr401</strain>
    </source>
</reference>
<feature type="transmembrane region" description="Helical" evidence="1">
    <location>
        <begin position="80"/>
        <end position="102"/>
    </location>
</feature>
<organism evidence="2 3">
    <name type="scientific">Flagellimonas sediminis</name>
    <dbReference type="NCBI Taxonomy" id="2696468"/>
    <lineage>
        <taxon>Bacteria</taxon>
        <taxon>Pseudomonadati</taxon>
        <taxon>Bacteroidota</taxon>
        <taxon>Flavobacteriia</taxon>
        <taxon>Flavobacteriales</taxon>
        <taxon>Flavobacteriaceae</taxon>
        <taxon>Flagellimonas</taxon>
    </lineage>
</organism>
<sequence>MNTWKKVRPKVFWLSIIVLSAYYLYRAILFRFFNEGTGPTFWNKQFLFVFHLFTTLAPLILGPIQFWNKFRIRYVEWHRLLGKIYIAGSLLGGLTALILGITQPYEGSIVPVVILGLLWLFMTTSAWVTIKRKDIKNHRLFMIRSYTLALTFVVLRLLGDLVYKANLLFFIQSEEVKDATYEWMSWVLPLLIVELWISWVPALKKR</sequence>
<dbReference type="RefSeq" id="WP_163633876.1">
    <property type="nucleotide sequence ID" value="NZ_JAAAMI010000002.1"/>
</dbReference>
<keyword evidence="3" id="KW-1185">Reference proteome</keyword>
<comment type="caution">
    <text evidence="2">The sequence shown here is derived from an EMBL/GenBank/DDBJ whole genome shotgun (WGS) entry which is preliminary data.</text>
</comment>
<protein>
    <submittedName>
        <fullName evidence="2">DUF2306 domain-containing protein</fullName>
    </submittedName>
</protein>
<feature type="transmembrane region" description="Helical" evidence="1">
    <location>
        <begin position="183"/>
        <end position="203"/>
    </location>
</feature>
<feature type="transmembrane region" description="Helical" evidence="1">
    <location>
        <begin position="141"/>
        <end position="163"/>
    </location>
</feature>
<proteinExistence type="predicted"/>
<keyword evidence="1" id="KW-0472">Membrane</keyword>
<gene>
    <name evidence="2" type="ORF">GTK07_05525</name>
</gene>
<keyword evidence="1" id="KW-0812">Transmembrane</keyword>
<dbReference type="Pfam" id="PF10067">
    <property type="entry name" value="DUF2306"/>
    <property type="match status" value="1"/>
</dbReference>